<dbReference type="RefSeq" id="WP_076082777.1">
    <property type="nucleotide sequence ID" value="NZ_CP019070.1"/>
</dbReference>
<keyword evidence="4" id="KW-0413">Isomerase</keyword>
<evidence type="ECO:0000256" key="2">
    <source>
        <dbReference type="SAM" id="SignalP"/>
    </source>
</evidence>
<evidence type="ECO:0000313" key="5">
    <source>
        <dbReference type="Proteomes" id="UP000186074"/>
    </source>
</evidence>
<protein>
    <submittedName>
        <fullName evidence="4">Peptidylprolyl isomerase</fullName>
    </submittedName>
</protein>
<dbReference type="STRING" id="1850254.LPB137_00215"/>
<dbReference type="Gene3D" id="3.10.50.40">
    <property type="match status" value="1"/>
</dbReference>
<reference evidence="4 5" key="1">
    <citation type="submission" date="2017-01" db="EMBL/GenBank/DDBJ databases">
        <title>Genome sequencing of Arcobacter sp. LPB0137.</title>
        <authorList>
            <person name="Lee G.-W."/>
            <person name="Yi H."/>
        </authorList>
    </citation>
    <scope>NUCLEOTIDE SEQUENCE [LARGE SCALE GENOMIC DNA]</scope>
    <source>
        <strain evidence="4 5">LPB0137</strain>
    </source>
</reference>
<keyword evidence="1 2" id="KW-0732">Signal</keyword>
<dbReference type="EMBL" id="CP019070">
    <property type="protein sequence ID" value="APW64363.1"/>
    <property type="molecule type" value="Genomic_DNA"/>
</dbReference>
<sequence length="274" mass="31527">MYKLIIAFLLSSTLGFAGVVNAIALTVNDDPITLYDIDKTMLTKKVDKNQAVSLLVDKILYDQLIQKYNIQADIFDVNAYIEKLAASNNMDLFAFKSIVRQKYPDYSVFEDEAKTIVTRQKLIKKLVQGNLKIASEEDIKLYYENNQNKYTTAKTVEVVQYLSNKKASLIATVKSPLLVPNDVQRNPLVLEVKQLDPQMQYLLNNTAQNSFTPIFTANKMYNTLFIIKKEGTDTLDFEVVKNKVFNEVMSLREKKYLKDFFEKQKLTADIKILR</sequence>
<feature type="domain" description="Cj1289-like C-terminal" evidence="3">
    <location>
        <begin position="136"/>
        <end position="229"/>
    </location>
</feature>
<dbReference type="KEGG" id="alp:LPB137_00215"/>
<name>A0A1P8KII8_9BACT</name>
<dbReference type="PANTHER" id="PTHR47637">
    <property type="entry name" value="CHAPERONE SURA"/>
    <property type="match status" value="1"/>
</dbReference>
<dbReference type="InterPro" id="IPR046357">
    <property type="entry name" value="PPIase_dom_sf"/>
</dbReference>
<dbReference type="SUPFAM" id="SSF109998">
    <property type="entry name" value="Triger factor/SurA peptide-binding domain-like"/>
    <property type="match status" value="1"/>
</dbReference>
<evidence type="ECO:0000259" key="3">
    <source>
        <dbReference type="Pfam" id="PF22506"/>
    </source>
</evidence>
<feature type="signal peptide" evidence="2">
    <location>
        <begin position="1"/>
        <end position="17"/>
    </location>
</feature>
<evidence type="ECO:0000313" key="4">
    <source>
        <dbReference type="EMBL" id="APW64363.1"/>
    </source>
</evidence>
<feature type="chain" id="PRO_5012681658" evidence="2">
    <location>
        <begin position="18"/>
        <end position="274"/>
    </location>
</feature>
<accession>A0A1P8KII8</accession>
<dbReference type="AlphaFoldDB" id="A0A1P8KII8"/>
<evidence type="ECO:0000256" key="1">
    <source>
        <dbReference type="ARBA" id="ARBA00022729"/>
    </source>
</evidence>
<proteinExistence type="predicted"/>
<dbReference type="Proteomes" id="UP000186074">
    <property type="component" value="Chromosome"/>
</dbReference>
<dbReference type="InterPro" id="IPR050280">
    <property type="entry name" value="OMP_Chaperone_SurA"/>
</dbReference>
<gene>
    <name evidence="4" type="ORF">LPB137_00215</name>
</gene>
<organism evidence="4 5">
    <name type="scientific">Poseidonibacter parvus</name>
    <dbReference type="NCBI Taxonomy" id="1850254"/>
    <lineage>
        <taxon>Bacteria</taxon>
        <taxon>Pseudomonadati</taxon>
        <taxon>Campylobacterota</taxon>
        <taxon>Epsilonproteobacteria</taxon>
        <taxon>Campylobacterales</taxon>
        <taxon>Arcobacteraceae</taxon>
        <taxon>Poseidonibacter</taxon>
    </lineage>
</organism>
<dbReference type="PANTHER" id="PTHR47637:SF1">
    <property type="entry name" value="CHAPERONE SURA"/>
    <property type="match status" value="1"/>
</dbReference>
<keyword evidence="5" id="KW-1185">Reference proteome</keyword>
<dbReference type="Gene3D" id="1.10.4030.10">
    <property type="entry name" value="Porin chaperone SurA, peptide-binding domain"/>
    <property type="match status" value="1"/>
</dbReference>
<dbReference type="GO" id="GO:0003755">
    <property type="term" value="F:peptidyl-prolyl cis-trans isomerase activity"/>
    <property type="evidence" value="ECO:0007669"/>
    <property type="project" value="InterPro"/>
</dbReference>
<dbReference type="Pfam" id="PF22506">
    <property type="entry name" value="Cj1289-like_C"/>
    <property type="match status" value="1"/>
</dbReference>
<dbReference type="OrthoDB" id="5345137at2"/>
<dbReference type="InterPro" id="IPR055131">
    <property type="entry name" value="Cj1289-like_C"/>
</dbReference>
<dbReference type="InterPro" id="IPR027304">
    <property type="entry name" value="Trigger_fact/SurA_dom_sf"/>
</dbReference>